<name>A0AAV4R152_9ARAC</name>
<dbReference type="EMBL" id="BPLQ01005625">
    <property type="protein sequence ID" value="GIY16028.1"/>
    <property type="molecule type" value="Genomic_DNA"/>
</dbReference>
<protein>
    <submittedName>
        <fullName evidence="2">Uncharacterized protein</fullName>
    </submittedName>
</protein>
<gene>
    <name evidence="2" type="primary">AVEN_198628_1</name>
    <name evidence="2" type="ORF">CDAR_187851</name>
</gene>
<evidence type="ECO:0000313" key="2">
    <source>
        <dbReference type="EMBL" id="GIY16028.1"/>
    </source>
</evidence>
<keyword evidence="3" id="KW-1185">Reference proteome</keyword>
<comment type="caution">
    <text evidence="2">The sequence shown here is derived from an EMBL/GenBank/DDBJ whole genome shotgun (WGS) entry which is preliminary data.</text>
</comment>
<accession>A0AAV4R152</accession>
<dbReference type="Proteomes" id="UP001054837">
    <property type="component" value="Unassembled WGS sequence"/>
</dbReference>
<feature type="region of interest" description="Disordered" evidence="1">
    <location>
        <begin position="81"/>
        <end position="108"/>
    </location>
</feature>
<organism evidence="2 3">
    <name type="scientific">Caerostris darwini</name>
    <dbReference type="NCBI Taxonomy" id="1538125"/>
    <lineage>
        <taxon>Eukaryota</taxon>
        <taxon>Metazoa</taxon>
        <taxon>Ecdysozoa</taxon>
        <taxon>Arthropoda</taxon>
        <taxon>Chelicerata</taxon>
        <taxon>Arachnida</taxon>
        <taxon>Araneae</taxon>
        <taxon>Araneomorphae</taxon>
        <taxon>Entelegynae</taxon>
        <taxon>Araneoidea</taxon>
        <taxon>Araneidae</taxon>
        <taxon>Caerostris</taxon>
    </lineage>
</organism>
<sequence>MFADIDVSFTRVPVFDPGVSFTHNYVFADTDVSFTQVHMFTDTDVTFTHHVHVFVDTDDALVDISFFPQAHSKLKRLLNEAERQRRRRERMRMGPANPLSRTLQPPRDQGVMAALKSCNRFQDFARELSTLGFTLTPQDDLTDSIDCHGSRSITDNGESMPEVEVQVELIEGDEELPPDIKTESEDPLPEDPFLSGTSSRDEEEGERWGDESYRQWFERQTEMQRRWEEGLMREQMELARSLLDSVTTTFLQGVQQIITSVTQGRRFPHFSPDAPS</sequence>
<proteinExistence type="predicted"/>
<evidence type="ECO:0000256" key="1">
    <source>
        <dbReference type="SAM" id="MobiDB-lite"/>
    </source>
</evidence>
<evidence type="ECO:0000313" key="3">
    <source>
        <dbReference type="Proteomes" id="UP001054837"/>
    </source>
</evidence>
<reference evidence="2 3" key="1">
    <citation type="submission" date="2021-06" db="EMBL/GenBank/DDBJ databases">
        <title>Caerostris darwini draft genome.</title>
        <authorList>
            <person name="Kono N."/>
            <person name="Arakawa K."/>
        </authorList>
    </citation>
    <scope>NUCLEOTIDE SEQUENCE [LARGE SCALE GENOMIC DNA]</scope>
</reference>
<dbReference type="AlphaFoldDB" id="A0AAV4R152"/>
<feature type="region of interest" description="Disordered" evidence="1">
    <location>
        <begin position="171"/>
        <end position="210"/>
    </location>
</feature>